<proteinExistence type="predicted"/>
<dbReference type="Proteomes" id="UP001164250">
    <property type="component" value="Chromosome 7"/>
</dbReference>
<reference evidence="2" key="1">
    <citation type="journal article" date="2023" name="G3 (Bethesda)">
        <title>Genome assembly and association tests identify interacting loci associated with vigor, precocity, and sex in interspecific pistachio rootstocks.</title>
        <authorList>
            <person name="Palmer W."/>
            <person name="Jacygrad E."/>
            <person name="Sagayaradj S."/>
            <person name="Cavanaugh K."/>
            <person name="Han R."/>
            <person name="Bertier L."/>
            <person name="Beede B."/>
            <person name="Kafkas S."/>
            <person name="Golino D."/>
            <person name="Preece J."/>
            <person name="Michelmore R."/>
        </authorList>
    </citation>
    <scope>NUCLEOTIDE SEQUENCE [LARGE SCALE GENOMIC DNA]</scope>
</reference>
<comment type="caution">
    <text evidence="1">The sequence shown here is derived from an EMBL/GenBank/DDBJ whole genome shotgun (WGS) entry which is preliminary data.</text>
</comment>
<protein>
    <submittedName>
        <fullName evidence="1">Uncharacterized protein</fullName>
    </submittedName>
</protein>
<organism evidence="1 2">
    <name type="scientific">Pistacia atlantica</name>
    <dbReference type="NCBI Taxonomy" id="434234"/>
    <lineage>
        <taxon>Eukaryota</taxon>
        <taxon>Viridiplantae</taxon>
        <taxon>Streptophyta</taxon>
        <taxon>Embryophyta</taxon>
        <taxon>Tracheophyta</taxon>
        <taxon>Spermatophyta</taxon>
        <taxon>Magnoliopsida</taxon>
        <taxon>eudicotyledons</taxon>
        <taxon>Gunneridae</taxon>
        <taxon>Pentapetalae</taxon>
        <taxon>rosids</taxon>
        <taxon>malvids</taxon>
        <taxon>Sapindales</taxon>
        <taxon>Anacardiaceae</taxon>
        <taxon>Pistacia</taxon>
    </lineage>
</organism>
<name>A0ACC1B2S4_9ROSI</name>
<keyword evidence="2" id="KW-1185">Reference proteome</keyword>
<sequence length="77" mass="8707">MYQLWILQNYEIFVIADKKVKILGSIIAQNRESEEDNSGLVFVKGKVYGIGDVYLGRAKCPFSKVLFAKTRGVHEPS</sequence>
<accession>A0ACC1B2S4</accession>
<evidence type="ECO:0000313" key="2">
    <source>
        <dbReference type="Proteomes" id="UP001164250"/>
    </source>
</evidence>
<dbReference type="EMBL" id="CM047903">
    <property type="protein sequence ID" value="KAJ0093240.1"/>
    <property type="molecule type" value="Genomic_DNA"/>
</dbReference>
<evidence type="ECO:0000313" key="1">
    <source>
        <dbReference type="EMBL" id="KAJ0093240.1"/>
    </source>
</evidence>
<gene>
    <name evidence="1" type="ORF">Patl1_24873</name>
</gene>